<dbReference type="InterPro" id="IPR039421">
    <property type="entry name" value="Type_1_exporter"/>
</dbReference>
<feature type="domain" description="ABC transmembrane type-1" evidence="13">
    <location>
        <begin position="27"/>
        <end position="311"/>
    </location>
</feature>
<evidence type="ECO:0000256" key="4">
    <source>
        <dbReference type="ARBA" id="ARBA00022519"/>
    </source>
</evidence>
<sequence>MNTTFLPNNLGSFIWHFLKPYKRAVSLFIILAIFAGFWGPFNSLLIKSLINTLVANPADKTSELYWTAGLLVLNFIIFDNVTWRSIGFLNYKFEPLIKNQIIGQTFDYVLGSSYQYFQDNLSGRIADQMTTLAENIETILHRVSVDFIRGGSLLIVSFITAYHVNALFFYILFLWFIAFASVSLVLSKRLVHLADEHANSESQLSGQLVDSISNQANIRIFSRKTYELSRMNFFFTQVQQAFQRKELYTVLLCCAQGAMIALMMGFAAFSLIHLYNKGLISIGDFALILGISMELGHMMWYTMYQVDVFNEAQGKCKQSLRSLIIQHELKDKKDASELLVNRGQLDFVKVKFQYQGTETLFKDKSVTIAAGQKVGLVGYSGSGKSTFVNLILRLYDVADGQILIDQQDLRDITQDSLRSAIAMIPQDPVLFHRSLKDNIRYGKIEATDEEVISAAQKAHAHEFISQLEQGYASLVGERGVKLSGGQRQRIAIARAILKNAPILILDEATSQLDSITEKQIQDSLWELMQDKTTLVIAHRLSTLLHMDRILVFDKGHIVEDGSHAELLQQGGLYKTLWDAQVGGFLPDAAK</sequence>
<evidence type="ECO:0000256" key="2">
    <source>
        <dbReference type="ARBA" id="ARBA00022448"/>
    </source>
</evidence>
<dbReference type="PROSITE" id="PS50929">
    <property type="entry name" value="ABC_TM1F"/>
    <property type="match status" value="1"/>
</dbReference>
<dbReference type="GO" id="GO:0034040">
    <property type="term" value="F:ATPase-coupled lipid transmembrane transporter activity"/>
    <property type="evidence" value="ECO:0007669"/>
    <property type="project" value="TreeGrafter"/>
</dbReference>
<keyword evidence="7 14" id="KW-0067">ATP-binding</keyword>
<dbReference type="PROSITE" id="PS00211">
    <property type="entry name" value="ABC_TRANSPORTER_1"/>
    <property type="match status" value="1"/>
</dbReference>
<evidence type="ECO:0000256" key="3">
    <source>
        <dbReference type="ARBA" id="ARBA00022475"/>
    </source>
</evidence>
<feature type="transmembrane region" description="Helical" evidence="11">
    <location>
        <begin position="167"/>
        <end position="186"/>
    </location>
</feature>
<dbReference type="Gene3D" id="3.40.50.300">
    <property type="entry name" value="P-loop containing nucleotide triphosphate hydrolases"/>
    <property type="match status" value="1"/>
</dbReference>
<organism evidence="14 15">
    <name type="scientific">Legionella massiliensis</name>
    <dbReference type="NCBI Taxonomy" id="1034943"/>
    <lineage>
        <taxon>Bacteria</taxon>
        <taxon>Pseudomonadati</taxon>
        <taxon>Pseudomonadota</taxon>
        <taxon>Gammaproteobacteria</taxon>
        <taxon>Legionellales</taxon>
        <taxon>Legionellaceae</taxon>
        <taxon>Legionella</taxon>
    </lineage>
</organism>
<dbReference type="EMBL" id="CCSB01000001">
    <property type="protein sequence ID" value="CDZ77115.1"/>
    <property type="molecule type" value="Genomic_DNA"/>
</dbReference>
<feature type="transmembrane region" description="Helical" evidence="11">
    <location>
        <begin position="278"/>
        <end position="296"/>
    </location>
</feature>
<dbReference type="GO" id="GO:0005886">
    <property type="term" value="C:plasma membrane"/>
    <property type="evidence" value="ECO:0007669"/>
    <property type="project" value="UniProtKB-SubCell"/>
</dbReference>
<dbReference type="InterPro" id="IPR011527">
    <property type="entry name" value="ABC1_TM_dom"/>
</dbReference>
<keyword evidence="8 11" id="KW-1133">Transmembrane helix</keyword>
<dbReference type="SUPFAM" id="SSF90123">
    <property type="entry name" value="ABC transporter transmembrane region"/>
    <property type="match status" value="1"/>
</dbReference>
<feature type="transmembrane region" description="Helical" evidence="11">
    <location>
        <begin position="64"/>
        <end position="83"/>
    </location>
</feature>
<dbReference type="PANTHER" id="PTHR24221:SF654">
    <property type="entry name" value="ATP-BINDING CASSETTE SUB-FAMILY B MEMBER 6"/>
    <property type="match status" value="1"/>
</dbReference>
<dbReference type="PROSITE" id="PS50893">
    <property type="entry name" value="ABC_TRANSPORTER_2"/>
    <property type="match status" value="1"/>
</dbReference>
<keyword evidence="5 11" id="KW-0812">Transmembrane</keyword>
<keyword evidence="4" id="KW-0997">Cell inner membrane</keyword>
<dbReference type="STRING" id="1034943.BN59_01397"/>
<evidence type="ECO:0000256" key="7">
    <source>
        <dbReference type="ARBA" id="ARBA00022840"/>
    </source>
</evidence>
<dbReference type="GO" id="GO:0016887">
    <property type="term" value="F:ATP hydrolysis activity"/>
    <property type="evidence" value="ECO:0007669"/>
    <property type="project" value="InterPro"/>
</dbReference>
<evidence type="ECO:0000256" key="10">
    <source>
        <dbReference type="ARBA" id="ARBA00023136"/>
    </source>
</evidence>
<keyword evidence="15" id="KW-1185">Reference proteome</keyword>
<dbReference type="SUPFAM" id="SSF52540">
    <property type="entry name" value="P-loop containing nucleoside triphosphate hydrolases"/>
    <property type="match status" value="1"/>
</dbReference>
<keyword evidence="2" id="KW-0813">Transport</keyword>
<keyword evidence="3" id="KW-1003">Cell membrane</keyword>
<evidence type="ECO:0000256" key="8">
    <source>
        <dbReference type="ARBA" id="ARBA00022989"/>
    </source>
</evidence>
<dbReference type="GO" id="GO:0140359">
    <property type="term" value="F:ABC-type transporter activity"/>
    <property type="evidence" value="ECO:0007669"/>
    <property type="project" value="InterPro"/>
</dbReference>
<dbReference type="Pfam" id="PF00005">
    <property type="entry name" value="ABC_tran"/>
    <property type="match status" value="1"/>
</dbReference>
<dbReference type="SMART" id="SM00382">
    <property type="entry name" value="AAA"/>
    <property type="match status" value="1"/>
</dbReference>
<dbReference type="InterPro" id="IPR003593">
    <property type="entry name" value="AAA+_ATPase"/>
</dbReference>
<feature type="transmembrane region" description="Helical" evidence="11">
    <location>
        <begin position="24"/>
        <end position="44"/>
    </location>
</feature>
<gene>
    <name evidence="14" type="ORF">BN59_01397</name>
</gene>
<accession>A0A078KRR3</accession>
<feature type="domain" description="ABC transporter" evidence="12">
    <location>
        <begin position="345"/>
        <end position="579"/>
    </location>
</feature>
<evidence type="ECO:0000313" key="14">
    <source>
        <dbReference type="EMBL" id="CDZ77115.1"/>
    </source>
</evidence>
<keyword evidence="9" id="KW-0445">Lipid transport</keyword>
<dbReference type="InterPro" id="IPR027417">
    <property type="entry name" value="P-loop_NTPase"/>
</dbReference>
<name>A0A078KRR3_9GAMM</name>
<evidence type="ECO:0000256" key="1">
    <source>
        <dbReference type="ARBA" id="ARBA00004651"/>
    </source>
</evidence>
<evidence type="ECO:0000313" key="15">
    <source>
        <dbReference type="Proteomes" id="UP000044071"/>
    </source>
</evidence>
<dbReference type="FunFam" id="3.40.50.300:FF:000287">
    <property type="entry name" value="Multidrug ABC transporter ATP-binding protein"/>
    <property type="match status" value="1"/>
</dbReference>
<keyword evidence="6" id="KW-0547">Nucleotide-binding</keyword>
<evidence type="ECO:0000259" key="13">
    <source>
        <dbReference type="PROSITE" id="PS50929"/>
    </source>
</evidence>
<dbReference type="RefSeq" id="WP_043873517.1">
    <property type="nucleotide sequence ID" value="NZ_CCVW01000001.1"/>
</dbReference>
<evidence type="ECO:0000256" key="11">
    <source>
        <dbReference type="SAM" id="Phobius"/>
    </source>
</evidence>
<evidence type="ECO:0000256" key="9">
    <source>
        <dbReference type="ARBA" id="ARBA00023055"/>
    </source>
</evidence>
<dbReference type="eggNOG" id="COG1132">
    <property type="taxonomic scope" value="Bacteria"/>
</dbReference>
<dbReference type="Proteomes" id="UP000044071">
    <property type="component" value="Unassembled WGS sequence"/>
</dbReference>
<dbReference type="Gene3D" id="1.20.1560.10">
    <property type="entry name" value="ABC transporter type 1, transmembrane domain"/>
    <property type="match status" value="1"/>
</dbReference>
<proteinExistence type="predicted"/>
<reference evidence="14 15" key="1">
    <citation type="submission" date="2014-06" db="EMBL/GenBank/DDBJ databases">
        <authorList>
            <person name="Urmite Genomes Urmite Genomes"/>
        </authorList>
    </citation>
    <scope>NUCLEOTIDE SEQUENCE [LARGE SCALE GENOMIC DNA]</scope>
</reference>
<dbReference type="AlphaFoldDB" id="A0A078KRR3"/>
<evidence type="ECO:0000259" key="12">
    <source>
        <dbReference type="PROSITE" id="PS50893"/>
    </source>
</evidence>
<dbReference type="InterPro" id="IPR017871">
    <property type="entry name" value="ABC_transporter-like_CS"/>
</dbReference>
<dbReference type="PANTHER" id="PTHR24221">
    <property type="entry name" value="ATP-BINDING CASSETTE SUB-FAMILY B"/>
    <property type="match status" value="1"/>
</dbReference>
<evidence type="ECO:0000256" key="5">
    <source>
        <dbReference type="ARBA" id="ARBA00022692"/>
    </source>
</evidence>
<comment type="subcellular location">
    <subcellularLocation>
        <location evidence="1">Cell membrane</location>
        <topology evidence="1">Multi-pass membrane protein</topology>
    </subcellularLocation>
</comment>
<dbReference type="InterPro" id="IPR036640">
    <property type="entry name" value="ABC1_TM_sf"/>
</dbReference>
<dbReference type="GO" id="GO:0005524">
    <property type="term" value="F:ATP binding"/>
    <property type="evidence" value="ECO:0007669"/>
    <property type="project" value="UniProtKB-KW"/>
</dbReference>
<keyword evidence="10 11" id="KW-0472">Membrane</keyword>
<dbReference type="Pfam" id="PF00664">
    <property type="entry name" value="ABC_membrane"/>
    <property type="match status" value="1"/>
</dbReference>
<dbReference type="OrthoDB" id="6336411at2"/>
<feature type="transmembrane region" description="Helical" evidence="11">
    <location>
        <begin position="247"/>
        <end position="272"/>
    </location>
</feature>
<protein>
    <submittedName>
        <fullName evidence="14">Putative ABC transporter ATP-binding protein</fullName>
    </submittedName>
</protein>
<dbReference type="InterPro" id="IPR003439">
    <property type="entry name" value="ABC_transporter-like_ATP-bd"/>
</dbReference>
<evidence type="ECO:0000256" key="6">
    <source>
        <dbReference type="ARBA" id="ARBA00022741"/>
    </source>
</evidence>